<protein>
    <submittedName>
        <fullName evidence="1">Uncharacterized protein</fullName>
    </submittedName>
</protein>
<dbReference type="AlphaFoldDB" id="A0A8X7VJ33"/>
<gene>
    <name evidence="1" type="ORF">Bca52824_023783</name>
</gene>
<evidence type="ECO:0000313" key="1">
    <source>
        <dbReference type="EMBL" id="KAG2312226.1"/>
    </source>
</evidence>
<dbReference type="Proteomes" id="UP000886595">
    <property type="component" value="Unassembled WGS sequence"/>
</dbReference>
<dbReference type="EMBL" id="JAAMPC010000005">
    <property type="protein sequence ID" value="KAG2312226.1"/>
    <property type="molecule type" value="Genomic_DNA"/>
</dbReference>
<comment type="caution">
    <text evidence="1">The sequence shown here is derived from an EMBL/GenBank/DDBJ whole genome shotgun (WGS) entry which is preliminary data.</text>
</comment>
<name>A0A8X7VJ33_BRACI</name>
<organism evidence="1 2">
    <name type="scientific">Brassica carinata</name>
    <name type="common">Ethiopian mustard</name>
    <name type="synonym">Abyssinian cabbage</name>
    <dbReference type="NCBI Taxonomy" id="52824"/>
    <lineage>
        <taxon>Eukaryota</taxon>
        <taxon>Viridiplantae</taxon>
        <taxon>Streptophyta</taxon>
        <taxon>Embryophyta</taxon>
        <taxon>Tracheophyta</taxon>
        <taxon>Spermatophyta</taxon>
        <taxon>Magnoliopsida</taxon>
        <taxon>eudicotyledons</taxon>
        <taxon>Gunneridae</taxon>
        <taxon>Pentapetalae</taxon>
        <taxon>rosids</taxon>
        <taxon>malvids</taxon>
        <taxon>Brassicales</taxon>
        <taxon>Brassicaceae</taxon>
        <taxon>Brassiceae</taxon>
        <taxon>Brassica</taxon>
    </lineage>
</organism>
<evidence type="ECO:0000313" key="2">
    <source>
        <dbReference type="Proteomes" id="UP000886595"/>
    </source>
</evidence>
<keyword evidence="2" id="KW-1185">Reference proteome</keyword>
<accession>A0A8X7VJ33</accession>
<proteinExistence type="predicted"/>
<sequence length="101" mass="11852">MNAYLYGLLMLALQRFYKGKKHLDKLQWKTNLSVSDHCKARVMNTLSTICGIMNPGYYIAMVNLECLTNCNGKNISNHICEECYYYKQLKEFVEFAMNQYN</sequence>
<reference evidence="1 2" key="1">
    <citation type="submission" date="2020-02" db="EMBL/GenBank/DDBJ databases">
        <authorList>
            <person name="Ma Q."/>
            <person name="Huang Y."/>
            <person name="Song X."/>
            <person name="Pei D."/>
        </authorList>
    </citation>
    <scope>NUCLEOTIDE SEQUENCE [LARGE SCALE GENOMIC DNA]</scope>
    <source>
        <strain evidence="1">Sxm20200214</strain>
        <tissue evidence="1">Leaf</tissue>
    </source>
</reference>